<comment type="caution">
    <text evidence="2">The sequence shown here is derived from an EMBL/GenBank/DDBJ whole genome shotgun (WGS) entry which is preliminary data.</text>
</comment>
<feature type="compositionally biased region" description="Basic and acidic residues" evidence="1">
    <location>
        <begin position="109"/>
        <end position="124"/>
    </location>
</feature>
<dbReference type="InterPro" id="IPR012337">
    <property type="entry name" value="RNaseH-like_sf"/>
</dbReference>
<evidence type="ECO:0000313" key="2">
    <source>
        <dbReference type="EMBL" id="RRT60240.1"/>
    </source>
</evidence>
<dbReference type="Proteomes" id="UP000287651">
    <property type="component" value="Unassembled WGS sequence"/>
</dbReference>
<feature type="region of interest" description="Disordered" evidence="1">
    <location>
        <begin position="87"/>
        <end position="152"/>
    </location>
</feature>
<protein>
    <recommendedName>
        <fullName evidence="4">HAT C-terminal dimerisation domain-containing protein</fullName>
    </recommendedName>
</protein>
<accession>A0A426Z8B6</accession>
<name>A0A426Z8B6_ENSVE</name>
<feature type="compositionally biased region" description="Basic and acidic residues" evidence="1">
    <location>
        <begin position="133"/>
        <end position="142"/>
    </location>
</feature>
<dbReference type="SUPFAM" id="SSF53098">
    <property type="entry name" value="Ribonuclease H-like"/>
    <property type="match status" value="1"/>
</dbReference>
<evidence type="ECO:0008006" key="4">
    <source>
        <dbReference type="Google" id="ProtNLM"/>
    </source>
</evidence>
<gene>
    <name evidence="2" type="ORF">B296_00045125</name>
</gene>
<feature type="non-terminal residue" evidence="2">
    <location>
        <position position="1"/>
    </location>
</feature>
<dbReference type="EMBL" id="AMZH03007870">
    <property type="protein sequence ID" value="RRT60240.1"/>
    <property type="molecule type" value="Genomic_DNA"/>
</dbReference>
<organism evidence="2 3">
    <name type="scientific">Ensete ventricosum</name>
    <name type="common">Abyssinian banana</name>
    <name type="synonym">Musa ensete</name>
    <dbReference type="NCBI Taxonomy" id="4639"/>
    <lineage>
        <taxon>Eukaryota</taxon>
        <taxon>Viridiplantae</taxon>
        <taxon>Streptophyta</taxon>
        <taxon>Embryophyta</taxon>
        <taxon>Tracheophyta</taxon>
        <taxon>Spermatophyta</taxon>
        <taxon>Magnoliopsida</taxon>
        <taxon>Liliopsida</taxon>
        <taxon>Zingiberales</taxon>
        <taxon>Musaceae</taxon>
        <taxon>Ensete</taxon>
    </lineage>
</organism>
<evidence type="ECO:0000256" key="1">
    <source>
        <dbReference type="SAM" id="MobiDB-lite"/>
    </source>
</evidence>
<dbReference type="AlphaFoldDB" id="A0A426Z8B6"/>
<evidence type="ECO:0000313" key="3">
    <source>
        <dbReference type="Proteomes" id="UP000287651"/>
    </source>
</evidence>
<reference evidence="2 3" key="1">
    <citation type="journal article" date="2014" name="Agronomy (Basel)">
        <title>A Draft Genome Sequence for Ensete ventricosum, the Drought-Tolerant Tree Against Hunger.</title>
        <authorList>
            <person name="Harrison J."/>
            <person name="Moore K.A."/>
            <person name="Paszkiewicz K."/>
            <person name="Jones T."/>
            <person name="Grant M."/>
            <person name="Ambacheew D."/>
            <person name="Muzemil S."/>
            <person name="Studholme D.J."/>
        </authorList>
    </citation>
    <scope>NUCLEOTIDE SEQUENCE [LARGE SCALE GENOMIC DNA]</scope>
</reference>
<proteinExistence type="predicted"/>
<sequence length="152" mass="17855">TTSSSCERCWSAFALIHTNVRNRLSYKLLEKLVYVHYNMWLKLQCAKLDKEPKELEINLMDLQYYNEDSQLMLEWVGASKSQEDTLLVEAGDPPRPSRFITKAIEEEEAHPQQEEDPPRSECGKRNQTISRVRLLDELETPNHHNRLPSMQR</sequence>